<gene>
    <name evidence="2" type="ORF">MtrDRAFT_AC174467g28v1</name>
</gene>
<name>A2Q6A4_MEDTR</name>
<sequence>MEKEEKQEVQEERMGSTTRFSEATKRERRWRLKKNGLIREERCKGSGCGGWWWEMKRG</sequence>
<reference evidence="2" key="1">
    <citation type="submission" date="2006-02" db="EMBL/GenBank/DDBJ databases">
        <authorList>
            <person name="Town C.D."/>
        </authorList>
    </citation>
    <scope>NUCLEOTIDE SEQUENCE</scope>
</reference>
<proteinExistence type="predicted"/>
<protein>
    <submittedName>
        <fullName evidence="2">Uncharacterized protein</fullName>
    </submittedName>
</protein>
<feature type="region of interest" description="Disordered" evidence="1">
    <location>
        <begin position="1"/>
        <end position="25"/>
    </location>
</feature>
<evidence type="ECO:0000256" key="1">
    <source>
        <dbReference type="SAM" id="MobiDB-lite"/>
    </source>
</evidence>
<evidence type="ECO:0000313" key="2">
    <source>
        <dbReference type="EMBL" id="ABN09124.1"/>
    </source>
</evidence>
<dbReference type="EMBL" id="AC174467">
    <property type="protein sequence ID" value="ABN09124.1"/>
    <property type="molecule type" value="Genomic_DNA"/>
</dbReference>
<accession>A2Q6A4</accession>
<dbReference type="AlphaFoldDB" id="A2Q6A4"/>
<feature type="compositionally biased region" description="Basic and acidic residues" evidence="1">
    <location>
        <begin position="1"/>
        <end position="14"/>
    </location>
</feature>
<organism evidence="2">
    <name type="scientific">Medicago truncatula</name>
    <name type="common">Barrel medic</name>
    <name type="synonym">Medicago tribuloides</name>
    <dbReference type="NCBI Taxonomy" id="3880"/>
    <lineage>
        <taxon>Eukaryota</taxon>
        <taxon>Viridiplantae</taxon>
        <taxon>Streptophyta</taxon>
        <taxon>Embryophyta</taxon>
        <taxon>Tracheophyta</taxon>
        <taxon>Spermatophyta</taxon>
        <taxon>Magnoliopsida</taxon>
        <taxon>eudicotyledons</taxon>
        <taxon>Gunneridae</taxon>
        <taxon>Pentapetalae</taxon>
        <taxon>rosids</taxon>
        <taxon>fabids</taxon>
        <taxon>Fabales</taxon>
        <taxon>Fabaceae</taxon>
        <taxon>Papilionoideae</taxon>
        <taxon>50 kb inversion clade</taxon>
        <taxon>NPAAA clade</taxon>
        <taxon>Hologalegina</taxon>
        <taxon>IRL clade</taxon>
        <taxon>Trifolieae</taxon>
        <taxon>Medicago</taxon>
    </lineage>
</organism>
<reference evidence="2" key="2">
    <citation type="submission" date="2007-03" db="EMBL/GenBank/DDBJ databases">
        <authorList>
            <consortium name="The International Medicago Genome Annotation Group"/>
        </authorList>
    </citation>
    <scope>NUCLEOTIDE SEQUENCE</scope>
</reference>